<protein>
    <recommendedName>
        <fullName evidence="4">DUF4044 domain-containing protein</fullName>
    </recommendedName>
</protein>
<dbReference type="Proteomes" id="UP000198619">
    <property type="component" value="Unassembled WGS sequence"/>
</dbReference>
<evidence type="ECO:0000256" key="1">
    <source>
        <dbReference type="SAM" id="Phobius"/>
    </source>
</evidence>
<keyword evidence="1" id="KW-0472">Membrane</keyword>
<gene>
    <name evidence="2" type="ORF">SAMN04488528_102337</name>
</gene>
<proteinExistence type="predicted"/>
<keyword evidence="3" id="KW-1185">Reference proteome</keyword>
<sequence length="33" mass="3744">MKAKTRKKLTKALVIFMALVFMLSLIPVAFLGY</sequence>
<accession>A0A1I0ZP19</accession>
<reference evidence="2 3" key="1">
    <citation type="submission" date="2016-10" db="EMBL/GenBank/DDBJ databases">
        <authorList>
            <person name="de Groot N.N."/>
        </authorList>
    </citation>
    <scope>NUCLEOTIDE SEQUENCE [LARGE SCALE GENOMIC DNA]</scope>
    <source>
        <strain evidence="2 3">DSM 12271</strain>
    </source>
</reference>
<dbReference type="EMBL" id="FOKI01000023">
    <property type="protein sequence ID" value="SFB27231.1"/>
    <property type="molecule type" value="Genomic_DNA"/>
</dbReference>
<evidence type="ECO:0000313" key="3">
    <source>
        <dbReference type="Proteomes" id="UP000198619"/>
    </source>
</evidence>
<keyword evidence="1" id="KW-1133">Transmembrane helix</keyword>
<evidence type="ECO:0000313" key="2">
    <source>
        <dbReference type="EMBL" id="SFB27231.1"/>
    </source>
</evidence>
<evidence type="ECO:0008006" key="4">
    <source>
        <dbReference type="Google" id="ProtNLM"/>
    </source>
</evidence>
<name>A0A1I0ZP19_9CLOT</name>
<dbReference type="STRING" id="84698.SAMN04488528_102337"/>
<organism evidence="2 3">
    <name type="scientific">Clostridium frigidicarnis</name>
    <dbReference type="NCBI Taxonomy" id="84698"/>
    <lineage>
        <taxon>Bacteria</taxon>
        <taxon>Bacillati</taxon>
        <taxon>Bacillota</taxon>
        <taxon>Clostridia</taxon>
        <taxon>Eubacteriales</taxon>
        <taxon>Clostridiaceae</taxon>
        <taxon>Clostridium</taxon>
    </lineage>
</organism>
<keyword evidence="1" id="KW-0812">Transmembrane</keyword>
<dbReference type="AlphaFoldDB" id="A0A1I0ZP19"/>
<feature type="transmembrane region" description="Helical" evidence="1">
    <location>
        <begin position="12"/>
        <end position="32"/>
    </location>
</feature>